<evidence type="ECO:0000313" key="3">
    <source>
        <dbReference type="EMBL" id="GFZ06817.1"/>
    </source>
</evidence>
<evidence type="ECO:0000256" key="1">
    <source>
        <dbReference type="SAM" id="MobiDB-lite"/>
    </source>
</evidence>
<feature type="region of interest" description="Disordered" evidence="1">
    <location>
        <begin position="1"/>
        <end position="29"/>
    </location>
</feature>
<proteinExistence type="predicted"/>
<dbReference type="SUPFAM" id="SSF56672">
    <property type="entry name" value="DNA/RNA polymerases"/>
    <property type="match status" value="1"/>
</dbReference>
<evidence type="ECO:0000259" key="2">
    <source>
        <dbReference type="Pfam" id="PF00078"/>
    </source>
</evidence>
<dbReference type="OrthoDB" id="427924at2759"/>
<dbReference type="PANTHER" id="PTHR33240:SF15">
    <property type="entry name" value="GAG-PRO-LIKE PROTEIN"/>
    <property type="match status" value="1"/>
</dbReference>
<dbReference type="InterPro" id="IPR043502">
    <property type="entry name" value="DNA/RNA_pol_sf"/>
</dbReference>
<sequence>MHLRSHLLPRPSASSPLDDRAYPTTNTSQAQDLEGLHREIYGMAEQMRIMNKNNVVLIQHLAANNPPPPPPTPRVERSGDEGGLLAVEIRSPDTETDPPLKKLGTSTPILTPSIQLPTQLKIYEGKTDPMDHLDSYKSLMAIQGYSDGVMCKAFSATLKEVEDPSDKVVIMAMMEGLHLGPLFDSLSKNVPETLLTLQSKADKYIVAEKLAEAKWKRRGREDKRKEPETKRTNYRNETRNKRLDRDLRPTAGDIQVIHGGFGSEGCLSSSRKRHARSAIGRAKEEVYNLSSPSISAHLPITFTNDDLRGLHLPHDDALVISIVIANFNLQRILVDNGSSVDILFISAFEKMKIGLDKLHPFHTPLVRFGGNTTYPLGLIKLPVTLGTKPHQTTIWKDFIIVDCSLPYNAILGHPALGGIRAITSTYHLKMKFLTSTGIGKASVITERRLYCYKVMSFGLKNVGAIYQRLVNKMFRELIGKTMEVYIDDMLVKSLKAADHIAYLEEAFDILRKHRMMLNPSKCIFGVFSGKFLEFLVTKRGIEVNPDQIQALLSMSSPRNIREVQQLTGQVAALNRFVSKSADKCLPFFKILRKNQAFQWNDESERLHTSGKLLKWSIELSEFHIDYKLRMAIKGQALDDILAEFTYDIALEPDETLPDVENP</sequence>
<organism evidence="3 4">
    <name type="scientific">Actinidia rufa</name>
    <dbReference type="NCBI Taxonomy" id="165716"/>
    <lineage>
        <taxon>Eukaryota</taxon>
        <taxon>Viridiplantae</taxon>
        <taxon>Streptophyta</taxon>
        <taxon>Embryophyta</taxon>
        <taxon>Tracheophyta</taxon>
        <taxon>Spermatophyta</taxon>
        <taxon>Magnoliopsida</taxon>
        <taxon>eudicotyledons</taxon>
        <taxon>Gunneridae</taxon>
        <taxon>Pentapetalae</taxon>
        <taxon>asterids</taxon>
        <taxon>Ericales</taxon>
        <taxon>Actinidiaceae</taxon>
        <taxon>Actinidia</taxon>
    </lineage>
</organism>
<dbReference type="Gene3D" id="2.40.70.10">
    <property type="entry name" value="Acid Proteases"/>
    <property type="match status" value="1"/>
</dbReference>
<name>A0A7J0G7P9_9ERIC</name>
<dbReference type="InterPro" id="IPR043128">
    <property type="entry name" value="Rev_trsase/Diguanyl_cyclase"/>
</dbReference>
<dbReference type="InterPro" id="IPR000477">
    <property type="entry name" value="RT_dom"/>
</dbReference>
<gene>
    <name evidence="3" type="ORF">Acr_18g0009870</name>
</gene>
<feature type="region of interest" description="Disordered" evidence="1">
    <location>
        <begin position="216"/>
        <end position="242"/>
    </location>
</feature>
<accession>A0A7J0G7P9</accession>
<dbReference type="Proteomes" id="UP000585474">
    <property type="component" value="Unassembled WGS sequence"/>
</dbReference>
<dbReference type="InterPro" id="IPR021109">
    <property type="entry name" value="Peptidase_aspartic_dom_sf"/>
</dbReference>
<dbReference type="CDD" id="cd00303">
    <property type="entry name" value="retropepsin_like"/>
    <property type="match status" value="1"/>
</dbReference>
<dbReference type="PANTHER" id="PTHR33240">
    <property type="entry name" value="OS08G0508500 PROTEIN"/>
    <property type="match status" value="1"/>
</dbReference>
<feature type="domain" description="Reverse transcriptase" evidence="2">
    <location>
        <begin position="431"/>
        <end position="531"/>
    </location>
</feature>
<comment type="caution">
    <text evidence="3">The sequence shown here is derived from an EMBL/GenBank/DDBJ whole genome shotgun (WGS) entry which is preliminary data.</text>
</comment>
<protein>
    <recommendedName>
        <fullName evidence="2">Reverse transcriptase domain-containing protein</fullName>
    </recommendedName>
</protein>
<dbReference type="EMBL" id="BJWL01000018">
    <property type="protein sequence ID" value="GFZ06817.1"/>
    <property type="molecule type" value="Genomic_DNA"/>
</dbReference>
<keyword evidence="4" id="KW-1185">Reference proteome</keyword>
<dbReference type="Pfam" id="PF00078">
    <property type="entry name" value="RVT_1"/>
    <property type="match status" value="1"/>
</dbReference>
<reference evidence="3 4" key="1">
    <citation type="submission" date="2019-07" db="EMBL/GenBank/DDBJ databases">
        <title>De Novo Assembly of kiwifruit Actinidia rufa.</title>
        <authorList>
            <person name="Sugita-Konishi S."/>
            <person name="Sato K."/>
            <person name="Mori E."/>
            <person name="Abe Y."/>
            <person name="Kisaki G."/>
            <person name="Hamano K."/>
            <person name="Suezawa K."/>
            <person name="Otani M."/>
            <person name="Fukuda T."/>
            <person name="Manabe T."/>
            <person name="Gomi K."/>
            <person name="Tabuchi M."/>
            <person name="Akimitsu K."/>
            <person name="Kataoka I."/>
        </authorList>
    </citation>
    <scope>NUCLEOTIDE SEQUENCE [LARGE SCALE GENOMIC DNA]</scope>
    <source>
        <strain evidence="4">cv. Fuchu</strain>
    </source>
</reference>
<evidence type="ECO:0000313" key="4">
    <source>
        <dbReference type="Proteomes" id="UP000585474"/>
    </source>
</evidence>
<dbReference type="CDD" id="cd01647">
    <property type="entry name" value="RT_LTR"/>
    <property type="match status" value="1"/>
</dbReference>
<dbReference type="Gene3D" id="3.30.70.270">
    <property type="match status" value="2"/>
</dbReference>
<dbReference type="AlphaFoldDB" id="A0A7J0G7P9"/>